<evidence type="ECO:0000313" key="2">
    <source>
        <dbReference type="Proteomes" id="UP000051010"/>
    </source>
</evidence>
<dbReference type="EMBL" id="AZFZ01000026">
    <property type="protein sequence ID" value="KRM43841.1"/>
    <property type="molecule type" value="Genomic_DNA"/>
</dbReference>
<accession>A0A0R1YNQ6</accession>
<comment type="caution">
    <text evidence="1">The sequence shown here is derived from an EMBL/GenBank/DDBJ whole genome shotgun (WGS) entry which is preliminary data.</text>
</comment>
<protein>
    <submittedName>
        <fullName evidence="1">Uncharacterized protein</fullName>
    </submittedName>
</protein>
<evidence type="ECO:0000313" key="1">
    <source>
        <dbReference type="EMBL" id="KRM43841.1"/>
    </source>
</evidence>
<proteinExistence type="predicted"/>
<organism evidence="1 2">
    <name type="scientific">Lentilactobacillus parafarraginis DSM 18390 = JCM 14109</name>
    <dbReference type="NCBI Taxonomy" id="1423786"/>
    <lineage>
        <taxon>Bacteria</taxon>
        <taxon>Bacillati</taxon>
        <taxon>Bacillota</taxon>
        <taxon>Bacilli</taxon>
        <taxon>Lactobacillales</taxon>
        <taxon>Lactobacillaceae</taxon>
        <taxon>Lentilactobacillus</taxon>
    </lineage>
</organism>
<sequence>MVTVTSTIHQSPPISRLMRDTKKHDFNIRDQDIRIMSLYLTADQLRDPPHIKSETTSN</sequence>
<dbReference type="PATRIC" id="fig|1423786.4.peg.1314"/>
<name>A0A0R1YNQ6_9LACO</name>
<dbReference type="Proteomes" id="UP000051010">
    <property type="component" value="Unassembled WGS sequence"/>
</dbReference>
<gene>
    <name evidence="1" type="ORF">FD47_GL001216</name>
</gene>
<reference evidence="1 2" key="1">
    <citation type="journal article" date="2015" name="Genome Announc.">
        <title>Expanding the biotechnology potential of lactobacilli through comparative genomics of 213 strains and associated genera.</title>
        <authorList>
            <person name="Sun Z."/>
            <person name="Harris H.M."/>
            <person name="McCann A."/>
            <person name="Guo C."/>
            <person name="Argimon S."/>
            <person name="Zhang W."/>
            <person name="Yang X."/>
            <person name="Jeffery I.B."/>
            <person name="Cooney J.C."/>
            <person name="Kagawa T.F."/>
            <person name="Liu W."/>
            <person name="Song Y."/>
            <person name="Salvetti E."/>
            <person name="Wrobel A."/>
            <person name="Rasinkangas P."/>
            <person name="Parkhill J."/>
            <person name="Rea M.C."/>
            <person name="O'Sullivan O."/>
            <person name="Ritari J."/>
            <person name="Douillard F.P."/>
            <person name="Paul Ross R."/>
            <person name="Yang R."/>
            <person name="Briner A.E."/>
            <person name="Felis G.E."/>
            <person name="de Vos W.M."/>
            <person name="Barrangou R."/>
            <person name="Klaenhammer T.R."/>
            <person name="Caufield P.W."/>
            <person name="Cui Y."/>
            <person name="Zhang H."/>
            <person name="O'Toole P.W."/>
        </authorList>
    </citation>
    <scope>NUCLEOTIDE SEQUENCE [LARGE SCALE GENOMIC DNA]</scope>
    <source>
        <strain evidence="1 2">DSM 18390</strain>
    </source>
</reference>
<dbReference type="AlphaFoldDB" id="A0A0R1YNQ6"/>